<feature type="transmembrane region" description="Helical" evidence="7">
    <location>
        <begin position="344"/>
        <end position="364"/>
    </location>
</feature>
<keyword evidence="9" id="KW-1185">Reference proteome</keyword>
<dbReference type="Proteomes" id="UP000830729">
    <property type="component" value="Chromosome"/>
</dbReference>
<dbReference type="RefSeq" id="WP_248651497.1">
    <property type="nucleotide sequence ID" value="NZ_CP096659.1"/>
</dbReference>
<feature type="transmembrane region" description="Helical" evidence="7">
    <location>
        <begin position="370"/>
        <end position="396"/>
    </location>
</feature>
<feature type="transmembrane region" description="Helical" evidence="7">
    <location>
        <begin position="195"/>
        <end position="217"/>
    </location>
</feature>
<name>A0A8U0HX08_9EURY</name>
<keyword evidence="5 7" id="KW-0472">Membrane</keyword>
<gene>
    <name evidence="8" type="ORF">M0R89_05160</name>
</gene>
<dbReference type="GeneID" id="72184565"/>
<dbReference type="PANTHER" id="PTHR30213:SF0">
    <property type="entry name" value="UPF0761 MEMBRANE PROTEIN YIHY"/>
    <property type="match status" value="1"/>
</dbReference>
<feature type="transmembrane region" description="Helical" evidence="7">
    <location>
        <begin position="161"/>
        <end position="183"/>
    </location>
</feature>
<dbReference type="PANTHER" id="PTHR30213">
    <property type="entry name" value="INNER MEMBRANE PROTEIN YHJD"/>
    <property type="match status" value="1"/>
</dbReference>
<reference evidence="8 9" key="1">
    <citation type="submission" date="2022-04" db="EMBL/GenBank/DDBJ databases">
        <title>Diverse halophilic archaea isolated from saline environments.</title>
        <authorList>
            <person name="Cui H.-L."/>
        </authorList>
    </citation>
    <scope>NUCLEOTIDE SEQUENCE [LARGE SCALE GENOMIC DNA]</scope>
    <source>
        <strain evidence="8 9">XZYJT49</strain>
    </source>
</reference>
<evidence type="ECO:0000313" key="9">
    <source>
        <dbReference type="Proteomes" id="UP000830729"/>
    </source>
</evidence>
<feature type="transmembrane region" description="Helical" evidence="7">
    <location>
        <begin position="31"/>
        <end position="54"/>
    </location>
</feature>
<evidence type="ECO:0000256" key="5">
    <source>
        <dbReference type="ARBA" id="ARBA00023136"/>
    </source>
</evidence>
<feature type="coiled-coil region" evidence="6">
    <location>
        <begin position="293"/>
        <end position="320"/>
    </location>
</feature>
<sequence>MPSLGNAVNVGRSVVEEAREQEITFLAASTAYYAFVSLIPLLLLAFVVVSFVAGQQFATQVVNRASGLLTATGEDQLRQFILNPQGQGGTTAIGLVLLAWSAIKVFRGFDEAFSAIYSTDAKTGIADQVKDALLVLAAIGAGVVVVVLTGAATALFPQFPFVGVITTLIQLVALVPVFLPLYVVFPDAGVSVREALPGAVVATVGWTILQVLFRIYAAASSTGPSQFLGTALLLVTWLYFASILVLLGGVVNVVLANRGSYAERTKESETDRIERKQELLSQYMTDDESAPDIVELRDELRELRADVESFEEDIETRTVEKPEVESELKQYVRKRMRRGHARGWGPYLVLLYGTAMTIAAFFWLEQFWAIFAMAVIWLSTLGLYALMVMLGFGVGVMSLPGRISDRIGNLRS</sequence>
<organism evidence="8 9">
    <name type="scientific">Halorussus limi</name>
    <dbReference type="NCBI Taxonomy" id="2938695"/>
    <lineage>
        <taxon>Archaea</taxon>
        <taxon>Methanobacteriati</taxon>
        <taxon>Methanobacteriota</taxon>
        <taxon>Stenosarchaea group</taxon>
        <taxon>Halobacteria</taxon>
        <taxon>Halobacteriales</taxon>
        <taxon>Haladaptataceae</taxon>
        <taxon>Halorussus</taxon>
    </lineage>
</organism>
<dbReference type="NCBIfam" id="TIGR00765">
    <property type="entry name" value="yihY_not_rbn"/>
    <property type="match status" value="1"/>
</dbReference>
<evidence type="ECO:0000313" key="8">
    <source>
        <dbReference type="EMBL" id="UPV75457.1"/>
    </source>
</evidence>
<feature type="transmembrane region" description="Helical" evidence="7">
    <location>
        <begin position="237"/>
        <end position="256"/>
    </location>
</feature>
<evidence type="ECO:0000256" key="3">
    <source>
        <dbReference type="ARBA" id="ARBA00022692"/>
    </source>
</evidence>
<feature type="transmembrane region" description="Helical" evidence="7">
    <location>
        <begin position="132"/>
        <end position="155"/>
    </location>
</feature>
<dbReference type="KEGG" id="halx:M0R89_05160"/>
<keyword evidence="3 7" id="KW-0812">Transmembrane</keyword>
<evidence type="ECO:0000256" key="7">
    <source>
        <dbReference type="SAM" id="Phobius"/>
    </source>
</evidence>
<keyword evidence="4 7" id="KW-1133">Transmembrane helix</keyword>
<evidence type="ECO:0000256" key="1">
    <source>
        <dbReference type="ARBA" id="ARBA00004651"/>
    </source>
</evidence>
<protein>
    <submittedName>
        <fullName evidence="8">YihY/virulence factor BrkB family protein</fullName>
    </submittedName>
</protein>
<keyword evidence="6" id="KW-0175">Coiled coil</keyword>
<dbReference type="AlphaFoldDB" id="A0A8U0HX08"/>
<comment type="subcellular location">
    <subcellularLocation>
        <location evidence="1">Cell membrane</location>
        <topology evidence="1">Multi-pass membrane protein</topology>
    </subcellularLocation>
</comment>
<evidence type="ECO:0000256" key="2">
    <source>
        <dbReference type="ARBA" id="ARBA00022475"/>
    </source>
</evidence>
<evidence type="ECO:0000256" key="4">
    <source>
        <dbReference type="ARBA" id="ARBA00022989"/>
    </source>
</evidence>
<keyword evidence="2" id="KW-1003">Cell membrane</keyword>
<dbReference type="InterPro" id="IPR017039">
    <property type="entry name" value="Virul_fac_BrkB"/>
</dbReference>
<accession>A0A8U0HX08</accession>
<proteinExistence type="predicted"/>
<dbReference type="GO" id="GO:0005886">
    <property type="term" value="C:plasma membrane"/>
    <property type="evidence" value="ECO:0007669"/>
    <property type="project" value="UniProtKB-SubCell"/>
</dbReference>
<dbReference type="Pfam" id="PF03631">
    <property type="entry name" value="Virul_fac_BrkB"/>
    <property type="match status" value="1"/>
</dbReference>
<evidence type="ECO:0000256" key="6">
    <source>
        <dbReference type="SAM" id="Coils"/>
    </source>
</evidence>
<dbReference type="EMBL" id="CP096659">
    <property type="protein sequence ID" value="UPV75457.1"/>
    <property type="molecule type" value="Genomic_DNA"/>
</dbReference>